<feature type="domain" description="Tn3 transposase DDE" evidence="1">
    <location>
        <begin position="47"/>
        <end position="196"/>
    </location>
</feature>
<dbReference type="GO" id="GO:0006313">
    <property type="term" value="P:DNA transposition"/>
    <property type="evidence" value="ECO:0007669"/>
    <property type="project" value="InterPro"/>
</dbReference>
<name>A0A081S2U5_PHOTE</name>
<comment type="caution">
    <text evidence="2">The sequence shown here is derived from an EMBL/GenBank/DDBJ whole genome shotgun (WGS) entry which is preliminary data.</text>
</comment>
<dbReference type="EMBL" id="JGVH01000001">
    <property type="protein sequence ID" value="KER05248.1"/>
    <property type="molecule type" value="Genomic_DNA"/>
</dbReference>
<dbReference type="Pfam" id="PF01526">
    <property type="entry name" value="DDE_Tnp_Tn3"/>
    <property type="match status" value="1"/>
</dbReference>
<protein>
    <submittedName>
        <fullName evidence="2">Transposase, TnpA family</fullName>
    </submittedName>
</protein>
<reference evidence="2 3" key="1">
    <citation type="submission" date="2014-03" db="EMBL/GenBank/DDBJ databases">
        <title>Draft Genome of Photorhabdus temperata Meg1.</title>
        <authorList>
            <person name="Hurst S.G.IV."/>
            <person name="Morris K."/>
            <person name="Thomas K."/>
            <person name="Tisa L.S."/>
        </authorList>
    </citation>
    <scope>NUCLEOTIDE SEQUENCE [LARGE SCALE GENOMIC DNA]</scope>
    <source>
        <strain evidence="2 3">Meg1</strain>
    </source>
</reference>
<evidence type="ECO:0000313" key="3">
    <source>
        <dbReference type="Proteomes" id="UP000028002"/>
    </source>
</evidence>
<dbReference type="Proteomes" id="UP000028002">
    <property type="component" value="Unassembled WGS sequence"/>
</dbReference>
<dbReference type="AlphaFoldDB" id="A0A081S2U5"/>
<dbReference type="InterPro" id="IPR002513">
    <property type="entry name" value="Tn3_Tnp_DDE_dom"/>
</dbReference>
<evidence type="ECO:0000313" key="2">
    <source>
        <dbReference type="EMBL" id="KER05248.1"/>
    </source>
</evidence>
<sequence length="196" mass="22338">MNLTLLLKSEGGSLWLKRDDKAEIPEAVARLQKVIDASMPSIRIEQLLMEVDQQTHFSRHFIPDQQHNSRPKHFYKTLISALISQATNLGVVAMSTSVNDISVDMLRHVLQFYVREDTIKAASAEIVNQHHQLPFSQVHGSGQLSFSDAQRFRIRADSLLAAYYPRYYGYYEKAIGIYTHVSDQYSVYSTKAISCN</sequence>
<proteinExistence type="predicted"/>
<dbReference type="PATRIC" id="fig|1393735.3.peg.150"/>
<dbReference type="GO" id="GO:0004803">
    <property type="term" value="F:transposase activity"/>
    <property type="evidence" value="ECO:0007669"/>
    <property type="project" value="InterPro"/>
</dbReference>
<accession>A0A081S2U5</accession>
<gene>
    <name evidence="2" type="ORF">MEG1DRAFT_00144</name>
</gene>
<organism evidence="2 3">
    <name type="scientific">Photorhabdus temperata subsp. temperata Meg1</name>
    <dbReference type="NCBI Taxonomy" id="1393735"/>
    <lineage>
        <taxon>Bacteria</taxon>
        <taxon>Pseudomonadati</taxon>
        <taxon>Pseudomonadota</taxon>
        <taxon>Gammaproteobacteria</taxon>
        <taxon>Enterobacterales</taxon>
        <taxon>Morganellaceae</taxon>
        <taxon>Photorhabdus</taxon>
    </lineage>
</organism>
<evidence type="ECO:0000259" key="1">
    <source>
        <dbReference type="Pfam" id="PF01526"/>
    </source>
</evidence>